<evidence type="ECO:0000313" key="1">
    <source>
        <dbReference type="EMBL" id="MDC0668502.1"/>
    </source>
</evidence>
<proteinExistence type="predicted"/>
<gene>
    <name evidence="1" type="ORF">POL58_12170</name>
</gene>
<keyword evidence="2" id="KW-1185">Reference proteome</keyword>
<dbReference type="RefSeq" id="WP_271997687.1">
    <property type="nucleotide sequence ID" value="NZ_JAQNDN010000004.1"/>
</dbReference>
<evidence type="ECO:0008006" key="3">
    <source>
        <dbReference type="Google" id="ProtNLM"/>
    </source>
</evidence>
<name>A0ABT5B320_9BACT</name>
<sequence length="404" mass="43046">MSGATTGRRRRPGRAAGLLLALCLACIRGGGLEVPRAPPAVAVPLDGAPCSDEIAVRSLDVEFAWRSNSLRDRPTFVWTAEGAMLVLSDDSGAWVRVELDATPPVIRRGTPPLPVHYGLDLAAGERWIYATTVANDRDDDIALGDLHAPGLLTRVDPHPLHDKEPVIVARPEGGWAVAWIRAGVHGAMELRFALVNSDGAVGRVDVVDSAPLIRGVRLERMPDGYALVYVHAAAPAPAQQVVLRLLDGDGASGPPRILAEGEVDEPRVARGPDGLGVVFVRGATQLVFVAVGFDGAPRGEARPAHGARGPIPRVRPTALLHHRGRFWLGAEVSHCARHRCVAPAQALVIPLAADGRPGRAVELARSYDLAEELVLGPSRAGVYAAWAEGRARRRLRVAELRCVQ</sequence>
<comment type="caution">
    <text evidence="1">The sequence shown here is derived from an EMBL/GenBank/DDBJ whole genome shotgun (WGS) entry which is preliminary data.</text>
</comment>
<evidence type="ECO:0000313" key="2">
    <source>
        <dbReference type="Proteomes" id="UP001217838"/>
    </source>
</evidence>
<organism evidence="1 2">
    <name type="scientific">Nannocystis radixulma</name>
    <dbReference type="NCBI Taxonomy" id="2995305"/>
    <lineage>
        <taxon>Bacteria</taxon>
        <taxon>Pseudomonadati</taxon>
        <taxon>Myxococcota</taxon>
        <taxon>Polyangia</taxon>
        <taxon>Nannocystales</taxon>
        <taxon>Nannocystaceae</taxon>
        <taxon>Nannocystis</taxon>
    </lineage>
</organism>
<reference evidence="1 2" key="1">
    <citation type="submission" date="2022-11" db="EMBL/GenBank/DDBJ databases">
        <title>Minimal conservation of predation-associated metabolite biosynthetic gene clusters underscores biosynthetic potential of Myxococcota including descriptions for ten novel species: Archangium lansinium sp. nov., Myxococcus landrumus sp. nov., Nannocystis bai.</title>
        <authorList>
            <person name="Ahearne A."/>
            <person name="Stevens C."/>
            <person name="Dowd S."/>
        </authorList>
    </citation>
    <scope>NUCLEOTIDE SEQUENCE [LARGE SCALE GENOMIC DNA]</scope>
    <source>
        <strain evidence="1 2">NCELM</strain>
    </source>
</reference>
<dbReference type="Proteomes" id="UP001217838">
    <property type="component" value="Unassembled WGS sequence"/>
</dbReference>
<dbReference type="EMBL" id="JAQNDN010000004">
    <property type="protein sequence ID" value="MDC0668502.1"/>
    <property type="molecule type" value="Genomic_DNA"/>
</dbReference>
<protein>
    <recommendedName>
        <fullName evidence="3">Lipoprotein</fullName>
    </recommendedName>
</protein>
<accession>A0ABT5B320</accession>